<gene>
    <name evidence="2" type="ORF">BC6307_01075</name>
</gene>
<keyword evidence="1" id="KW-0812">Transmembrane</keyword>
<keyword evidence="1" id="KW-1133">Transmembrane helix</keyword>
<reference evidence="2 3" key="1">
    <citation type="submission" date="2016-12" db="EMBL/GenBank/DDBJ databases">
        <title>The whole genome sequencing and assembly of Bacillus cohnii DSM 6307T strain.</title>
        <authorList>
            <person name="Lee Y.-J."/>
            <person name="Yi H."/>
            <person name="Bahn Y.-S."/>
            <person name="Kim J.F."/>
            <person name="Lee D.-W."/>
        </authorList>
    </citation>
    <scope>NUCLEOTIDE SEQUENCE [LARGE SCALE GENOMIC DNA]</scope>
    <source>
        <strain evidence="2 3">DSM 6307</strain>
    </source>
</reference>
<dbReference type="RefSeq" id="WP_066421460.1">
    <property type="nucleotide sequence ID" value="NZ_CP018866.1"/>
</dbReference>
<organism evidence="2 3">
    <name type="scientific">Sutcliffiella cohnii</name>
    <dbReference type="NCBI Taxonomy" id="33932"/>
    <lineage>
        <taxon>Bacteria</taxon>
        <taxon>Bacillati</taxon>
        <taxon>Bacillota</taxon>
        <taxon>Bacilli</taxon>
        <taxon>Bacillales</taxon>
        <taxon>Bacillaceae</taxon>
        <taxon>Sutcliffiella</taxon>
    </lineage>
</organism>
<dbReference type="AlphaFoldDB" id="A0A223KKF4"/>
<evidence type="ECO:0000256" key="1">
    <source>
        <dbReference type="SAM" id="Phobius"/>
    </source>
</evidence>
<accession>A0A223KKF4</accession>
<dbReference type="KEGG" id="bcoh:BC6307_01075"/>
<proteinExistence type="predicted"/>
<keyword evidence="1" id="KW-0472">Membrane</keyword>
<keyword evidence="3" id="KW-1185">Reference proteome</keyword>
<evidence type="ECO:0000313" key="3">
    <source>
        <dbReference type="Proteomes" id="UP000215224"/>
    </source>
</evidence>
<dbReference type="EMBL" id="CP018866">
    <property type="protein sequence ID" value="AST89970.1"/>
    <property type="molecule type" value="Genomic_DNA"/>
</dbReference>
<name>A0A223KKF4_9BACI</name>
<feature type="transmembrane region" description="Helical" evidence="1">
    <location>
        <begin position="21"/>
        <end position="42"/>
    </location>
</feature>
<evidence type="ECO:0000313" key="2">
    <source>
        <dbReference type="EMBL" id="AST89970.1"/>
    </source>
</evidence>
<dbReference type="STRING" id="1314751.GCA_001591425_04797"/>
<protein>
    <submittedName>
        <fullName evidence="2">Uncharacterized protein</fullName>
    </submittedName>
</protein>
<dbReference type="Proteomes" id="UP000215224">
    <property type="component" value="Chromosome"/>
</dbReference>
<sequence length="186" mass="21446">MKDREEVLYEEKERLFTKKQIVWIIVSAVSLMVIVIALLFGIDQVEAYKHKRTNHYLQEVEQLLKESEQTLQTFKEGEDVPVELLPIIEASGKEWIATAQSLNAPSAFTKHKEAVKQLILKRYSVVSSAALMVEINNYQVNTIEELLAASQELVDLEKEQLFASLEAAQIKYELLEDGTIRYYIRK</sequence>